<reference evidence="3" key="1">
    <citation type="submission" date="2021-01" db="EMBL/GenBank/DDBJ databases">
        <authorList>
            <person name="Corre E."/>
            <person name="Pelletier E."/>
            <person name="Niang G."/>
            <person name="Scheremetjew M."/>
            <person name="Finn R."/>
            <person name="Kale V."/>
            <person name="Holt S."/>
            <person name="Cochrane G."/>
            <person name="Meng A."/>
            <person name="Brown T."/>
            <person name="Cohen L."/>
        </authorList>
    </citation>
    <scope>NUCLEOTIDE SEQUENCE</scope>
    <source>
        <strain evidence="3">NY070348D</strain>
    </source>
</reference>
<feature type="compositionally biased region" description="Low complexity" evidence="1">
    <location>
        <begin position="237"/>
        <end position="251"/>
    </location>
</feature>
<sequence>MPFEGILLLLVLLCLQVEIFIRANGKVKWYLRVFVCFPIGVTPSHLIRLWHIESTGCNNVNSQVERVRFMFNSLVTFFGLLFYLVGREVCHFTMVVVWVVLIGALADNPPKSADDPACAIEINPPATIALCVLTMCMSLWQFYILGKMFYNMRKQSASQALTLTDRAFRRSLVGDILMNVSTAISFALWIRALGSSDVLVEISRLHTYFDYIWFDGTLNTVILAYIFIRKVPESDRSGSNSRGRSAAATSGLDTTAQSQTPSCPDTPQVELQEKTTKLNPTTSLQTV</sequence>
<evidence type="ECO:0000256" key="2">
    <source>
        <dbReference type="SAM" id="Phobius"/>
    </source>
</evidence>
<feature type="transmembrane region" description="Helical" evidence="2">
    <location>
        <begin position="29"/>
        <end position="47"/>
    </location>
</feature>
<feature type="transmembrane region" description="Helical" evidence="2">
    <location>
        <begin position="67"/>
        <end position="84"/>
    </location>
</feature>
<dbReference type="AlphaFoldDB" id="A0A7S2SFI3"/>
<feature type="compositionally biased region" description="Polar residues" evidence="1">
    <location>
        <begin position="252"/>
        <end position="265"/>
    </location>
</feature>
<feature type="transmembrane region" description="Helical" evidence="2">
    <location>
        <begin position="89"/>
        <end position="106"/>
    </location>
</feature>
<evidence type="ECO:0000313" key="3">
    <source>
        <dbReference type="EMBL" id="CAD9698639.1"/>
    </source>
</evidence>
<feature type="transmembrane region" description="Helical" evidence="2">
    <location>
        <begin position="6"/>
        <end position="22"/>
    </location>
</feature>
<feature type="region of interest" description="Disordered" evidence="1">
    <location>
        <begin position="234"/>
        <end position="287"/>
    </location>
</feature>
<accession>A0A7S2SFI3</accession>
<feature type="transmembrane region" description="Helical" evidence="2">
    <location>
        <begin position="211"/>
        <end position="228"/>
    </location>
</feature>
<dbReference type="EMBL" id="HBHK01021397">
    <property type="protein sequence ID" value="CAD9698639.1"/>
    <property type="molecule type" value="Transcribed_RNA"/>
</dbReference>
<gene>
    <name evidence="3" type="ORF">QSP1433_LOCUS13641</name>
</gene>
<proteinExistence type="predicted"/>
<name>A0A7S2SFI3_9STRA</name>
<organism evidence="3">
    <name type="scientific">Mucochytrium quahogii</name>
    <dbReference type="NCBI Taxonomy" id="96639"/>
    <lineage>
        <taxon>Eukaryota</taxon>
        <taxon>Sar</taxon>
        <taxon>Stramenopiles</taxon>
        <taxon>Bigyra</taxon>
        <taxon>Labyrinthulomycetes</taxon>
        <taxon>Thraustochytrida</taxon>
        <taxon>Thraustochytriidae</taxon>
        <taxon>Mucochytrium</taxon>
    </lineage>
</organism>
<keyword evidence="2" id="KW-1133">Transmembrane helix</keyword>
<protein>
    <submittedName>
        <fullName evidence="3">Uncharacterized protein</fullName>
    </submittedName>
</protein>
<feature type="transmembrane region" description="Helical" evidence="2">
    <location>
        <begin position="126"/>
        <end position="150"/>
    </location>
</feature>
<keyword evidence="2" id="KW-0812">Transmembrane</keyword>
<feature type="transmembrane region" description="Helical" evidence="2">
    <location>
        <begin position="171"/>
        <end position="191"/>
    </location>
</feature>
<evidence type="ECO:0000256" key="1">
    <source>
        <dbReference type="SAM" id="MobiDB-lite"/>
    </source>
</evidence>
<keyword evidence="2" id="KW-0472">Membrane</keyword>
<feature type="compositionally biased region" description="Polar residues" evidence="1">
    <location>
        <begin position="277"/>
        <end position="287"/>
    </location>
</feature>